<reference evidence="19" key="1">
    <citation type="submission" date="2020-08" db="EMBL/GenBank/DDBJ databases">
        <title>DNAmark Project.</title>
        <authorList>
            <person name="Leerhoei F."/>
        </authorList>
    </citation>
    <scope>NUCLEOTIDE SEQUENCE</scope>
    <source>
        <strain evidence="19">DM581</strain>
    </source>
</reference>
<keyword evidence="11 17" id="KW-1133">Transmembrane helix</keyword>
<keyword evidence="14 17" id="KW-0496">Mitochondrion</keyword>
<keyword evidence="10 17" id="KW-0249">Electron transport</keyword>
<feature type="transmembrane region" description="Helical" evidence="17">
    <location>
        <begin position="125"/>
        <end position="147"/>
    </location>
</feature>
<evidence type="ECO:0000259" key="18">
    <source>
        <dbReference type="Pfam" id="PF00361"/>
    </source>
</evidence>
<organism evidence="19">
    <name type="scientific">Linyphia triangularis</name>
    <name type="common">Money spider</name>
    <name type="synonym">Araneus triangularis</name>
    <dbReference type="NCBI Taxonomy" id="94031"/>
    <lineage>
        <taxon>Eukaryota</taxon>
        <taxon>Metazoa</taxon>
        <taxon>Ecdysozoa</taxon>
        <taxon>Arthropoda</taxon>
        <taxon>Chelicerata</taxon>
        <taxon>Arachnida</taxon>
        <taxon>Araneae</taxon>
        <taxon>Araneomorphae</taxon>
        <taxon>Entelegynae</taxon>
        <taxon>Araneoidea</taxon>
        <taxon>Linyphiidae</taxon>
        <taxon>Linyphiinae</taxon>
        <taxon>Linyphia</taxon>
    </lineage>
</organism>
<feature type="transmembrane region" description="Helical" evidence="17">
    <location>
        <begin position="6"/>
        <end position="29"/>
    </location>
</feature>
<dbReference type="GO" id="GO:0042773">
    <property type="term" value="P:ATP synthesis coupled electron transport"/>
    <property type="evidence" value="ECO:0007669"/>
    <property type="project" value="InterPro"/>
</dbReference>
<evidence type="ECO:0000256" key="17">
    <source>
        <dbReference type="RuleBase" id="RU003297"/>
    </source>
</evidence>
<evidence type="ECO:0000256" key="13">
    <source>
        <dbReference type="ARBA" id="ARBA00023075"/>
    </source>
</evidence>
<dbReference type="GO" id="GO:0031966">
    <property type="term" value="C:mitochondrial membrane"/>
    <property type="evidence" value="ECO:0007669"/>
    <property type="project" value="UniProtKB-SubCell"/>
</dbReference>
<comment type="function">
    <text evidence="17">Core subunit of the mitochondrial membrane respiratory chain NADH dehydrogenase (Complex I) which catalyzes electron transfer from NADH through the respiratory chain, using ubiquinone as an electron acceptor. Essential for the catalytic activity and assembly of complex I.</text>
</comment>
<dbReference type="PRINTS" id="PR01437">
    <property type="entry name" value="NUOXDRDTASE4"/>
</dbReference>
<feature type="transmembrane region" description="Helical" evidence="17">
    <location>
        <begin position="50"/>
        <end position="68"/>
    </location>
</feature>
<dbReference type="GO" id="GO:0003954">
    <property type="term" value="F:NADH dehydrogenase activity"/>
    <property type="evidence" value="ECO:0007669"/>
    <property type="project" value="TreeGrafter"/>
</dbReference>
<evidence type="ECO:0000256" key="8">
    <source>
        <dbReference type="ARBA" id="ARBA00022692"/>
    </source>
</evidence>
<evidence type="ECO:0000256" key="9">
    <source>
        <dbReference type="ARBA" id="ARBA00022967"/>
    </source>
</evidence>
<evidence type="ECO:0000256" key="11">
    <source>
        <dbReference type="ARBA" id="ARBA00022989"/>
    </source>
</evidence>
<dbReference type="GO" id="GO:0015990">
    <property type="term" value="P:electron transport coupled proton transport"/>
    <property type="evidence" value="ECO:0007669"/>
    <property type="project" value="TreeGrafter"/>
</dbReference>
<dbReference type="EC" id="7.1.1.2" evidence="4 17"/>
<evidence type="ECO:0000256" key="16">
    <source>
        <dbReference type="ARBA" id="ARBA00049551"/>
    </source>
</evidence>
<dbReference type="GO" id="GO:0048039">
    <property type="term" value="F:ubiquinone binding"/>
    <property type="evidence" value="ECO:0007669"/>
    <property type="project" value="TreeGrafter"/>
</dbReference>
<evidence type="ECO:0000256" key="1">
    <source>
        <dbReference type="ARBA" id="ARBA00003257"/>
    </source>
</evidence>
<keyword evidence="12 17" id="KW-0520">NAD</keyword>
<evidence type="ECO:0000256" key="3">
    <source>
        <dbReference type="ARBA" id="ARBA00009025"/>
    </source>
</evidence>
<accession>A0A7L7SAF0</accession>
<geneLocation type="mitochondrion" evidence="19"/>
<dbReference type="EMBL" id="MT862426">
    <property type="protein sequence ID" value="QNV12050.1"/>
    <property type="molecule type" value="Genomic_DNA"/>
</dbReference>
<keyword evidence="15 17" id="KW-0472">Membrane</keyword>
<evidence type="ECO:0000256" key="12">
    <source>
        <dbReference type="ARBA" id="ARBA00023027"/>
    </source>
</evidence>
<evidence type="ECO:0000256" key="6">
    <source>
        <dbReference type="ARBA" id="ARBA00022448"/>
    </source>
</evidence>
<sequence>MLLMFITMLAMMNYFTSYVMMLAIMTIMVMMKMLESDLLMFNNFMKMDNLASIMIILTLMSIILIIISTEIYKEISKMMFLILTILVITFLMTNLFTFYIMFEMVLIPTLLLITKSGTQPERLQAGMYLIMYTITASLPLLIGILMLKMNMNLMYSMTSCLMYNYSVLFILAFLIKMPMFLTHLWLPKAHVEAPLEGSMILAAVLLKLGGYGIIRILPLIMKMFWISNWIISISMIGSMITGMNCIRQKDLKALIAYSSVAHMGLILASLFTMTMIGKSGSIMMMIAHGMSSSALFFLVNLLYSKFHTRNIMSFKGLMNSFPNMTFWWFMFTAINISAPPTISMFSEIMMFMSMVSWQPVTMMIIIFMSSMLTSIFSINLFTNLIHNKSEMKCVEYMKTKSFLSLILHFIPIIIMTLKMEMF</sequence>
<feature type="transmembrane region" description="Helical" evidence="17">
    <location>
        <begin position="80"/>
        <end position="113"/>
    </location>
</feature>
<evidence type="ECO:0000256" key="4">
    <source>
        <dbReference type="ARBA" id="ARBA00012944"/>
    </source>
</evidence>
<evidence type="ECO:0000256" key="15">
    <source>
        <dbReference type="ARBA" id="ARBA00023136"/>
    </source>
</evidence>
<evidence type="ECO:0000313" key="19">
    <source>
        <dbReference type="EMBL" id="QNV12050.1"/>
    </source>
</evidence>
<comment type="function">
    <text evidence="1">Core subunit of the mitochondrial membrane respiratory chain NADH dehydrogenase (Complex I) that is believed to belong to the minimal assembly required for catalysis. Complex I functions in the transfer of electrons from NADH to the respiratory chain. The immediate electron acceptor for the enzyme is believed to be ubiquinone.</text>
</comment>
<dbReference type="InterPro" id="IPR001750">
    <property type="entry name" value="ND/Mrp_TM"/>
</dbReference>
<feature type="transmembrane region" description="Helical" evidence="17">
    <location>
        <begin position="362"/>
        <end position="381"/>
    </location>
</feature>
<feature type="transmembrane region" description="Helical" evidence="17">
    <location>
        <begin position="402"/>
        <end position="419"/>
    </location>
</feature>
<dbReference type="InterPro" id="IPR003918">
    <property type="entry name" value="NADH_UbQ_OxRdtase"/>
</dbReference>
<evidence type="ECO:0000256" key="7">
    <source>
        <dbReference type="ARBA" id="ARBA00022660"/>
    </source>
</evidence>
<dbReference type="AlphaFoldDB" id="A0A7L7SAF0"/>
<comment type="similarity">
    <text evidence="3 17">Belongs to the complex I subunit 4 family.</text>
</comment>
<keyword evidence="8 17" id="KW-0812">Transmembrane</keyword>
<keyword evidence="9" id="KW-1278">Translocase</keyword>
<feature type="domain" description="NADH:quinone oxidoreductase/Mrp antiporter transmembrane" evidence="18">
    <location>
        <begin position="93"/>
        <end position="373"/>
    </location>
</feature>
<keyword evidence="13 17" id="KW-0830">Ubiquinone</keyword>
<name>A0A7L7SAF0_LINTI</name>
<feature type="transmembrane region" description="Helical" evidence="17">
    <location>
        <begin position="198"/>
        <end position="217"/>
    </location>
</feature>
<evidence type="ECO:0000256" key="5">
    <source>
        <dbReference type="ARBA" id="ARBA00021006"/>
    </source>
</evidence>
<comment type="subcellular location">
    <subcellularLocation>
        <location evidence="2 17">Mitochondrion membrane</location>
        <topology evidence="2 17">Multi-pass membrane protein</topology>
    </subcellularLocation>
</comment>
<gene>
    <name evidence="19" type="primary">ND4</name>
</gene>
<feature type="transmembrane region" description="Helical" evidence="17">
    <location>
        <begin position="167"/>
        <end position="186"/>
    </location>
</feature>
<feature type="transmembrane region" description="Helical" evidence="17">
    <location>
        <begin position="324"/>
        <end position="342"/>
    </location>
</feature>
<dbReference type="PANTHER" id="PTHR43507">
    <property type="entry name" value="NADH-UBIQUINONE OXIDOREDUCTASE CHAIN 4"/>
    <property type="match status" value="1"/>
</dbReference>
<evidence type="ECO:0000256" key="10">
    <source>
        <dbReference type="ARBA" id="ARBA00022982"/>
    </source>
</evidence>
<dbReference type="Pfam" id="PF00361">
    <property type="entry name" value="Proton_antipo_M"/>
    <property type="match status" value="1"/>
</dbReference>
<evidence type="ECO:0000256" key="14">
    <source>
        <dbReference type="ARBA" id="ARBA00023128"/>
    </source>
</evidence>
<dbReference type="GO" id="GO:0008137">
    <property type="term" value="F:NADH dehydrogenase (ubiquinone) activity"/>
    <property type="evidence" value="ECO:0007669"/>
    <property type="project" value="UniProtKB-UniRule"/>
</dbReference>
<feature type="transmembrane region" description="Helical" evidence="17">
    <location>
        <begin position="282"/>
        <end position="303"/>
    </location>
</feature>
<keyword evidence="6 17" id="KW-0813">Transport</keyword>
<dbReference type="PANTHER" id="PTHR43507:SF20">
    <property type="entry name" value="NADH-UBIQUINONE OXIDOREDUCTASE CHAIN 4"/>
    <property type="match status" value="1"/>
</dbReference>
<keyword evidence="7 17" id="KW-0679">Respiratory chain</keyword>
<protein>
    <recommendedName>
        <fullName evidence="5 17">NADH-ubiquinone oxidoreductase chain 4</fullName>
        <ecNumber evidence="4 17">7.1.1.2</ecNumber>
    </recommendedName>
</protein>
<evidence type="ECO:0000256" key="2">
    <source>
        <dbReference type="ARBA" id="ARBA00004225"/>
    </source>
</evidence>
<comment type="catalytic activity">
    <reaction evidence="16 17">
        <text>a ubiquinone + NADH + 5 H(+)(in) = a ubiquinol + NAD(+) + 4 H(+)(out)</text>
        <dbReference type="Rhea" id="RHEA:29091"/>
        <dbReference type="Rhea" id="RHEA-COMP:9565"/>
        <dbReference type="Rhea" id="RHEA-COMP:9566"/>
        <dbReference type="ChEBI" id="CHEBI:15378"/>
        <dbReference type="ChEBI" id="CHEBI:16389"/>
        <dbReference type="ChEBI" id="CHEBI:17976"/>
        <dbReference type="ChEBI" id="CHEBI:57540"/>
        <dbReference type="ChEBI" id="CHEBI:57945"/>
        <dbReference type="EC" id="7.1.1.2"/>
    </reaction>
</comment>
<feature type="transmembrane region" description="Helical" evidence="17">
    <location>
        <begin position="254"/>
        <end position="276"/>
    </location>
</feature>
<proteinExistence type="inferred from homology"/>